<reference evidence="2" key="2">
    <citation type="submission" date="2023-06" db="EMBL/GenBank/DDBJ databases">
        <authorList>
            <consortium name="Lawrence Berkeley National Laboratory"/>
            <person name="Haridas S."/>
            <person name="Hensen N."/>
            <person name="Bonometti L."/>
            <person name="Westerberg I."/>
            <person name="Brannstrom I.O."/>
            <person name="Guillou S."/>
            <person name="Cros-Aarteil S."/>
            <person name="Calhoun S."/>
            <person name="Kuo A."/>
            <person name="Mondo S."/>
            <person name="Pangilinan J."/>
            <person name="Riley R."/>
            <person name="Labutti K."/>
            <person name="Andreopoulos B."/>
            <person name="Lipzen A."/>
            <person name="Chen C."/>
            <person name="Yanf M."/>
            <person name="Daum C."/>
            <person name="Ng V."/>
            <person name="Clum A."/>
            <person name="Steindorff A."/>
            <person name="Ohm R."/>
            <person name="Martin F."/>
            <person name="Silar P."/>
            <person name="Natvig D."/>
            <person name="Lalanne C."/>
            <person name="Gautier V."/>
            <person name="Ament-Velasquez S.L."/>
            <person name="Kruys A."/>
            <person name="Hutchinson M.I."/>
            <person name="Powell A.J."/>
            <person name="Barry K."/>
            <person name="Miller A.N."/>
            <person name="Grigoriev I.V."/>
            <person name="Debuchy R."/>
            <person name="Gladieux P."/>
            <person name="Thoren M.H."/>
            <person name="Johannesson H."/>
        </authorList>
    </citation>
    <scope>NUCLEOTIDE SEQUENCE</scope>
    <source>
        <strain evidence="2">CBS 118394</strain>
    </source>
</reference>
<protein>
    <submittedName>
        <fullName evidence="2">Uncharacterized protein</fullName>
    </submittedName>
</protein>
<organism evidence="2 3">
    <name type="scientific">Apodospora peruviana</name>
    <dbReference type="NCBI Taxonomy" id="516989"/>
    <lineage>
        <taxon>Eukaryota</taxon>
        <taxon>Fungi</taxon>
        <taxon>Dikarya</taxon>
        <taxon>Ascomycota</taxon>
        <taxon>Pezizomycotina</taxon>
        <taxon>Sordariomycetes</taxon>
        <taxon>Sordariomycetidae</taxon>
        <taxon>Sordariales</taxon>
        <taxon>Lasiosphaeriaceae</taxon>
        <taxon>Apodospora</taxon>
    </lineage>
</organism>
<name>A0AAE0IRR7_9PEZI</name>
<proteinExistence type="predicted"/>
<sequence length="228" mass="25163">MTTKEAYVFPWPTATEIFRLDDANTTNAGRFVRTPRNPHLEPIVESTDTESDLGDHVAVGAKAAPNPGAPSGFTRKEEEAQPGEEWVARADQAARRALIKEIISDKSHRSMATALLKVFVMMRESLTMREKSVHIALSPFEAKPAKGSWEEPWEAPSTRCWNRKTPALPGWKEAIDKTNRRVGRAIDDVVRRRAVVGAGGSDGHSRSGELLEGVVDAMIASMWLLYSA</sequence>
<accession>A0AAE0IRR7</accession>
<dbReference type="AlphaFoldDB" id="A0AAE0IRR7"/>
<gene>
    <name evidence="2" type="ORF">B0H66DRAFT_597410</name>
</gene>
<dbReference type="Proteomes" id="UP001283341">
    <property type="component" value="Unassembled WGS sequence"/>
</dbReference>
<evidence type="ECO:0000313" key="3">
    <source>
        <dbReference type="Proteomes" id="UP001283341"/>
    </source>
</evidence>
<keyword evidence="3" id="KW-1185">Reference proteome</keyword>
<comment type="caution">
    <text evidence="2">The sequence shown here is derived from an EMBL/GenBank/DDBJ whole genome shotgun (WGS) entry which is preliminary data.</text>
</comment>
<feature type="region of interest" description="Disordered" evidence="1">
    <location>
        <begin position="63"/>
        <end position="83"/>
    </location>
</feature>
<evidence type="ECO:0000256" key="1">
    <source>
        <dbReference type="SAM" id="MobiDB-lite"/>
    </source>
</evidence>
<dbReference type="EMBL" id="JAUEDM010000001">
    <property type="protein sequence ID" value="KAK3329845.1"/>
    <property type="molecule type" value="Genomic_DNA"/>
</dbReference>
<reference evidence="2" key="1">
    <citation type="journal article" date="2023" name="Mol. Phylogenet. Evol.">
        <title>Genome-scale phylogeny and comparative genomics of the fungal order Sordariales.</title>
        <authorList>
            <person name="Hensen N."/>
            <person name="Bonometti L."/>
            <person name="Westerberg I."/>
            <person name="Brannstrom I.O."/>
            <person name="Guillou S."/>
            <person name="Cros-Aarteil S."/>
            <person name="Calhoun S."/>
            <person name="Haridas S."/>
            <person name="Kuo A."/>
            <person name="Mondo S."/>
            <person name="Pangilinan J."/>
            <person name="Riley R."/>
            <person name="LaButti K."/>
            <person name="Andreopoulos B."/>
            <person name="Lipzen A."/>
            <person name="Chen C."/>
            <person name="Yan M."/>
            <person name="Daum C."/>
            <person name="Ng V."/>
            <person name="Clum A."/>
            <person name="Steindorff A."/>
            <person name="Ohm R.A."/>
            <person name="Martin F."/>
            <person name="Silar P."/>
            <person name="Natvig D.O."/>
            <person name="Lalanne C."/>
            <person name="Gautier V."/>
            <person name="Ament-Velasquez S.L."/>
            <person name="Kruys A."/>
            <person name="Hutchinson M.I."/>
            <person name="Powell A.J."/>
            <person name="Barry K."/>
            <person name="Miller A.N."/>
            <person name="Grigoriev I.V."/>
            <person name="Debuchy R."/>
            <person name="Gladieux P."/>
            <person name="Hiltunen Thoren M."/>
            <person name="Johannesson H."/>
        </authorList>
    </citation>
    <scope>NUCLEOTIDE SEQUENCE</scope>
    <source>
        <strain evidence="2">CBS 118394</strain>
    </source>
</reference>
<evidence type="ECO:0000313" key="2">
    <source>
        <dbReference type="EMBL" id="KAK3329845.1"/>
    </source>
</evidence>